<keyword evidence="2" id="KW-0732">Signal</keyword>
<reference evidence="3 4" key="1">
    <citation type="submission" date="2020-01" db="EMBL/GenBank/DDBJ databases">
        <title>Genome analysis of Anaerocolumna sp. CBA3638.</title>
        <authorList>
            <person name="Kim J."/>
            <person name="Roh S.W."/>
        </authorList>
    </citation>
    <scope>NUCLEOTIDE SEQUENCE [LARGE SCALE GENOMIC DNA]</scope>
    <source>
        <strain evidence="3 4">CBA3638</strain>
    </source>
</reference>
<dbReference type="PROSITE" id="PS51257">
    <property type="entry name" value="PROKAR_LIPOPROTEIN"/>
    <property type="match status" value="1"/>
</dbReference>
<evidence type="ECO:0000313" key="4">
    <source>
        <dbReference type="Proteomes" id="UP000464314"/>
    </source>
</evidence>
<organism evidence="3 4">
    <name type="scientific">Anaerocolumna sedimenticola</name>
    <dbReference type="NCBI Taxonomy" id="2696063"/>
    <lineage>
        <taxon>Bacteria</taxon>
        <taxon>Bacillati</taxon>
        <taxon>Bacillota</taxon>
        <taxon>Clostridia</taxon>
        <taxon>Lachnospirales</taxon>
        <taxon>Lachnospiraceae</taxon>
        <taxon>Anaerocolumna</taxon>
    </lineage>
</organism>
<dbReference type="Proteomes" id="UP000464314">
    <property type="component" value="Chromosome"/>
</dbReference>
<dbReference type="EMBL" id="CP048000">
    <property type="protein sequence ID" value="QHQ60996.1"/>
    <property type="molecule type" value="Genomic_DNA"/>
</dbReference>
<gene>
    <name evidence="3" type="ORF">Ana3638_09595</name>
</gene>
<evidence type="ECO:0000256" key="1">
    <source>
        <dbReference type="SAM" id="MobiDB-lite"/>
    </source>
</evidence>
<sequence>MIKKQMTVVFICLFAGSLLFTACRKEDKNNQENTTEETITETVATAEQSEETIDNSIGADTKETEEETEPGTESETEESISEKDALKYIQDKIGDRGYYFEVVDDNLVLEDKNYYVYQISDSDGPIEPDVLVNKRTGELSCYYSDGSTAAFSEYPLYVKPDTDTDSDSVSSGEISQNEALSKLGKVSAKDLGLPAELSEYSIIFDDWTTNINGKECYGINAYAKDKERMISMGLFYVTIDGSTMYKFDSLLDDFVELKEK</sequence>
<name>A0A6P1TMB1_9FIRM</name>
<proteinExistence type="predicted"/>
<dbReference type="AlphaFoldDB" id="A0A6P1TMB1"/>
<evidence type="ECO:0000256" key="2">
    <source>
        <dbReference type="SAM" id="SignalP"/>
    </source>
</evidence>
<protein>
    <recommendedName>
        <fullName evidence="5">PepSY domain-containing protein</fullName>
    </recommendedName>
</protein>
<feature type="region of interest" description="Disordered" evidence="1">
    <location>
        <begin position="46"/>
        <end position="81"/>
    </location>
</feature>
<feature type="compositionally biased region" description="Acidic residues" evidence="1">
    <location>
        <begin position="63"/>
        <end position="79"/>
    </location>
</feature>
<accession>A0A6P1TMB1</accession>
<dbReference type="RefSeq" id="WP_161837824.1">
    <property type="nucleotide sequence ID" value="NZ_CP048000.1"/>
</dbReference>
<feature type="chain" id="PRO_5039343350" description="PepSY domain-containing protein" evidence="2">
    <location>
        <begin position="23"/>
        <end position="260"/>
    </location>
</feature>
<keyword evidence="4" id="KW-1185">Reference proteome</keyword>
<evidence type="ECO:0000313" key="3">
    <source>
        <dbReference type="EMBL" id="QHQ60996.1"/>
    </source>
</evidence>
<evidence type="ECO:0008006" key="5">
    <source>
        <dbReference type="Google" id="ProtNLM"/>
    </source>
</evidence>
<dbReference type="KEGG" id="anr:Ana3638_09595"/>
<feature type="signal peptide" evidence="2">
    <location>
        <begin position="1"/>
        <end position="22"/>
    </location>
</feature>